<dbReference type="Gene3D" id="1.10.443.10">
    <property type="entry name" value="Intergrase catalytic core"/>
    <property type="match status" value="1"/>
</dbReference>
<dbReference type="AlphaFoldDB" id="A0A1H4I4P3"/>
<proteinExistence type="inferred from homology"/>
<gene>
    <name evidence="6" type="ORF">SAMN04489745_0018</name>
    <name evidence="7" type="ORF">SAMN04489745_3095</name>
</gene>
<dbReference type="GO" id="GO:0006310">
    <property type="term" value="P:DNA recombination"/>
    <property type="evidence" value="ECO:0007669"/>
    <property type="project" value="UniProtKB-KW"/>
</dbReference>
<dbReference type="PANTHER" id="PTHR30629">
    <property type="entry name" value="PROPHAGE INTEGRASE"/>
    <property type="match status" value="1"/>
</dbReference>
<evidence type="ECO:0000313" key="8">
    <source>
        <dbReference type="Proteomes" id="UP000182652"/>
    </source>
</evidence>
<dbReference type="Proteomes" id="UP000182652">
    <property type="component" value="Unassembled WGS sequence"/>
</dbReference>
<dbReference type="InterPro" id="IPR013762">
    <property type="entry name" value="Integrase-like_cat_sf"/>
</dbReference>
<name>A0A1H4I4P3_9MICC</name>
<dbReference type="InterPro" id="IPR050808">
    <property type="entry name" value="Phage_Integrase"/>
</dbReference>
<dbReference type="Pfam" id="PF00589">
    <property type="entry name" value="Phage_integrase"/>
    <property type="match status" value="1"/>
</dbReference>
<dbReference type="STRING" id="156980.SAMN04489745_0018"/>
<reference evidence="6 8" key="1">
    <citation type="submission" date="2016-10" db="EMBL/GenBank/DDBJ databases">
        <authorList>
            <person name="de Groot N.N."/>
        </authorList>
    </citation>
    <scope>NUCLEOTIDE SEQUENCE [LARGE SCALE GENOMIC DNA]</scope>
    <source>
        <strain evidence="6 8">DSM 10495</strain>
    </source>
</reference>
<dbReference type="PANTHER" id="PTHR30629:SF6">
    <property type="entry name" value="PROPHAGE INTEGRASE INTA-RELATED"/>
    <property type="match status" value="1"/>
</dbReference>
<evidence type="ECO:0000313" key="6">
    <source>
        <dbReference type="EMBL" id="SEB28891.1"/>
    </source>
</evidence>
<dbReference type="InterPro" id="IPR004107">
    <property type="entry name" value="Integrase_SAM-like_N"/>
</dbReference>
<dbReference type="PROSITE" id="PS51898">
    <property type="entry name" value="TYR_RECOMBINASE"/>
    <property type="match status" value="1"/>
</dbReference>
<comment type="similarity">
    <text evidence="1">Belongs to the 'phage' integrase family.</text>
</comment>
<evidence type="ECO:0000259" key="5">
    <source>
        <dbReference type="PROSITE" id="PS51898"/>
    </source>
</evidence>
<dbReference type="Pfam" id="PF14659">
    <property type="entry name" value="Phage_int_SAM_3"/>
    <property type="match status" value="1"/>
</dbReference>
<evidence type="ECO:0000256" key="4">
    <source>
        <dbReference type="ARBA" id="ARBA00023172"/>
    </source>
</evidence>
<evidence type="ECO:0000256" key="1">
    <source>
        <dbReference type="ARBA" id="ARBA00008857"/>
    </source>
</evidence>
<dbReference type="InterPro" id="IPR010998">
    <property type="entry name" value="Integrase_recombinase_N"/>
</dbReference>
<dbReference type="SUPFAM" id="SSF56349">
    <property type="entry name" value="DNA breaking-rejoining enzymes"/>
    <property type="match status" value="1"/>
</dbReference>
<sequence>MARRGKGEGSIYQRASDGLWCVTVEVPNGIGTRPRKTLTSKSKAKVIEKLRDLQAEIRAHGTVQTATDTLAAWMTYYLDEIMPSRVRPNVLADYKRYNEKWITPVLGRKKLDKITPDDVHKLVRMVEKAPKDPKLQGLKASELPDDCARYSKSYVRGMFNVLSGALGEAVTRRRIFRNPCNDTDRPKIKKTVERALEPAEAIKLLNHLNGLTDAEAALWATYLLSGARRGEVIGLEIDRALKSTMDFSWQLQDVPHITEVPADWEHRHVRGNLYLTRPKTASGWRTVPMMPVLEALINLAIGDRKEGFVFLHPTTGNPWRPDTAYKAWKRLLRDAGLPEDVKLHGTRHTFIDLLFEANVPESLIMDIVGHSTRAQSRAYRTRESDTLKLEAVTRVGDLLELN</sequence>
<evidence type="ECO:0000256" key="3">
    <source>
        <dbReference type="ARBA" id="ARBA00023125"/>
    </source>
</evidence>
<dbReference type="InterPro" id="IPR011010">
    <property type="entry name" value="DNA_brk_join_enz"/>
</dbReference>
<evidence type="ECO:0000256" key="2">
    <source>
        <dbReference type="ARBA" id="ARBA00022908"/>
    </source>
</evidence>
<evidence type="ECO:0000313" key="7">
    <source>
        <dbReference type="EMBL" id="SEC52711.1"/>
    </source>
</evidence>
<protein>
    <submittedName>
        <fullName evidence="6">Site-specific recombinase XerC</fullName>
    </submittedName>
</protein>
<keyword evidence="2" id="KW-0229">DNA integration</keyword>
<organism evidence="6 8">
    <name type="scientific">Arthrobacter woluwensis</name>
    <dbReference type="NCBI Taxonomy" id="156980"/>
    <lineage>
        <taxon>Bacteria</taxon>
        <taxon>Bacillati</taxon>
        <taxon>Actinomycetota</taxon>
        <taxon>Actinomycetes</taxon>
        <taxon>Micrococcales</taxon>
        <taxon>Micrococcaceae</taxon>
        <taxon>Arthrobacter</taxon>
    </lineage>
</organism>
<accession>A0A1H4I4P3</accession>
<dbReference type="RefSeq" id="WP_066217402.1">
    <property type="nucleotide sequence ID" value="NZ_FNSN01000001.1"/>
</dbReference>
<dbReference type="Gene3D" id="1.10.150.130">
    <property type="match status" value="1"/>
</dbReference>
<feature type="domain" description="Tyr recombinase" evidence="5">
    <location>
        <begin position="191"/>
        <end position="394"/>
    </location>
</feature>
<keyword evidence="4" id="KW-0233">DNA recombination</keyword>
<dbReference type="GO" id="GO:0015074">
    <property type="term" value="P:DNA integration"/>
    <property type="evidence" value="ECO:0007669"/>
    <property type="project" value="UniProtKB-KW"/>
</dbReference>
<keyword evidence="3" id="KW-0238">DNA-binding</keyword>
<dbReference type="InterPro" id="IPR002104">
    <property type="entry name" value="Integrase_catalytic"/>
</dbReference>
<dbReference type="EMBL" id="FNSN01000001">
    <property type="protein sequence ID" value="SEB28891.1"/>
    <property type="molecule type" value="Genomic_DNA"/>
</dbReference>
<keyword evidence="8" id="KW-1185">Reference proteome</keyword>
<dbReference type="EMBL" id="FNSN01000003">
    <property type="protein sequence ID" value="SEC52711.1"/>
    <property type="molecule type" value="Genomic_DNA"/>
</dbReference>
<dbReference type="GO" id="GO:0003677">
    <property type="term" value="F:DNA binding"/>
    <property type="evidence" value="ECO:0007669"/>
    <property type="project" value="UniProtKB-KW"/>
</dbReference>